<evidence type="ECO:0000313" key="2">
    <source>
        <dbReference type="Proteomes" id="UP001519460"/>
    </source>
</evidence>
<dbReference type="Proteomes" id="UP001519460">
    <property type="component" value="Unassembled WGS sequence"/>
</dbReference>
<proteinExistence type="predicted"/>
<feature type="non-terminal residue" evidence="1">
    <location>
        <position position="1"/>
    </location>
</feature>
<name>A0ABD0L922_9CAEN</name>
<accession>A0ABD0L922</accession>
<evidence type="ECO:0000313" key="1">
    <source>
        <dbReference type="EMBL" id="KAK7495685.1"/>
    </source>
</evidence>
<protein>
    <submittedName>
        <fullName evidence="1">Uncharacterized protein</fullName>
    </submittedName>
</protein>
<dbReference type="EMBL" id="JACVVK020000073">
    <property type="protein sequence ID" value="KAK7495685.1"/>
    <property type="molecule type" value="Genomic_DNA"/>
</dbReference>
<reference evidence="1 2" key="1">
    <citation type="journal article" date="2023" name="Sci. Data">
        <title>Genome assembly of the Korean intertidal mud-creeper Batillaria attramentaria.</title>
        <authorList>
            <person name="Patra A.K."/>
            <person name="Ho P.T."/>
            <person name="Jun S."/>
            <person name="Lee S.J."/>
            <person name="Kim Y."/>
            <person name="Won Y.J."/>
        </authorList>
    </citation>
    <scope>NUCLEOTIDE SEQUENCE [LARGE SCALE GENOMIC DNA]</scope>
    <source>
        <strain evidence="1">Wonlab-2016</strain>
    </source>
</reference>
<dbReference type="AlphaFoldDB" id="A0ABD0L922"/>
<sequence length="133" mass="14775">CGGCICRCAAGYELQYDLFSVRSEFFLISGGSFGDPVQLSLRRWVRVTVSGVRFYGLHFHNAREDITCSQTTALESPGILGPGHFHLSLAIFASRMEARHDIIQVHRFWPFLTSTSPPTRAADPLQCSDLTPV</sequence>
<comment type="caution">
    <text evidence="1">The sequence shown here is derived from an EMBL/GenBank/DDBJ whole genome shotgun (WGS) entry which is preliminary data.</text>
</comment>
<organism evidence="1 2">
    <name type="scientific">Batillaria attramentaria</name>
    <dbReference type="NCBI Taxonomy" id="370345"/>
    <lineage>
        <taxon>Eukaryota</taxon>
        <taxon>Metazoa</taxon>
        <taxon>Spiralia</taxon>
        <taxon>Lophotrochozoa</taxon>
        <taxon>Mollusca</taxon>
        <taxon>Gastropoda</taxon>
        <taxon>Caenogastropoda</taxon>
        <taxon>Sorbeoconcha</taxon>
        <taxon>Cerithioidea</taxon>
        <taxon>Batillariidae</taxon>
        <taxon>Batillaria</taxon>
    </lineage>
</organism>
<gene>
    <name evidence="1" type="ORF">BaRGS_00013132</name>
</gene>
<keyword evidence="2" id="KW-1185">Reference proteome</keyword>